<dbReference type="Pfam" id="PF07694">
    <property type="entry name" value="5TM-5TMR_LYT"/>
    <property type="match status" value="1"/>
</dbReference>
<evidence type="ECO:0000259" key="15">
    <source>
        <dbReference type="PROSITE" id="PS50109"/>
    </source>
</evidence>
<evidence type="ECO:0000256" key="10">
    <source>
        <dbReference type="ARBA" id="ARBA00022840"/>
    </source>
</evidence>
<keyword evidence="17" id="KW-1185">Reference proteome</keyword>
<dbReference type="InterPro" id="IPR003661">
    <property type="entry name" value="HisK_dim/P_dom"/>
</dbReference>
<evidence type="ECO:0000256" key="13">
    <source>
        <dbReference type="ARBA" id="ARBA00023136"/>
    </source>
</evidence>
<dbReference type="Pfam" id="PF00512">
    <property type="entry name" value="HisKA"/>
    <property type="match status" value="1"/>
</dbReference>
<dbReference type="InterPro" id="IPR003594">
    <property type="entry name" value="HATPase_dom"/>
</dbReference>
<dbReference type="PRINTS" id="PR00344">
    <property type="entry name" value="BCTRLSENSOR"/>
</dbReference>
<feature type="transmembrane region" description="Helical" evidence="14">
    <location>
        <begin position="144"/>
        <end position="169"/>
    </location>
</feature>
<sequence>MLSRLWNCSALAKGGVYRCCFLSGGVKEQTFGDLFIFRKVSTHRRIATRVVEFYTKKWFLFLEVEKNRRNKLEATMIAYFKDFLLNIFIIFSPLVFYPYIYKTKSRILLYRLLLYILFAFALVVTMSFPINLNGLNYDFRSIPLAVGALYGGTQVSLLLYATLILYRYLAGYPYNLFYAIALLPSFIVIVFSLRKYAYLKLSHKIIAAVLLCTLIKLTTFTAYLFMTQQIELFINNPMETLQTYAIQGVIVGLCVYLVEFLNTYFHMQEEVSKSEKMKMVSDMAASVAHEIRNPLTTVRGFIQLFGSENLDKDKRQLYQKICLEELDRAQVIITDYLSLAKPDPEIIEKIHIHEEISYLSNVLLTYANYNNIQINAILPKEHLLHIVGDRYKFRQALINIGKNAIEAMYNGGLLEIKAYKMYDHVVIIISDTGIGMTAEQIKRLGTPYYSTKEKGTGLGTMVSFGIIKKMNGKIDIKSEQGKGTECNIMFPSA</sequence>
<evidence type="ECO:0000256" key="14">
    <source>
        <dbReference type="SAM" id="Phobius"/>
    </source>
</evidence>
<gene>
    <name evidence="16" type="ORF">GNP93_07610</name>
</gene>
<evidence type="ECO:0000313" key="17">
    <source>
        <dbReference type="Proteomes" id="UP000450917"/>
    </source>
</evidence>
<keyword evidence="10" id="KW-0067">ATP-binding</keyword>
<proteinExistence type="predicted"/>
<dbReference type="EC" id="2.7.13.3" evidence="3"/>
<comment type="catalytic activity">
    <reaction evidence="1">
        <text>ATP + protein L-histidine = ADP + protein N-phospho-L-histidine.</text>
        <dbReference type="EC" id="2.7.13.3"/>
    </reaction>
</comment>
<feature type="transmembrane region" description="Helical" evidence="14">
    <location>
        <begin position="78"/>
        <end position="100"/>
    </location>
</feature>
<dbReference type="Gene3D" id="1.10.287.130">
    <property type="match status" value="1"/>
</dbReference>
<evidence type="ECO:0000256" key="8">
    <source>
        <dbReference type="ARBA" id="ARBA00022741"/>
    </source>
</evidence>
<keyword evidence="11 14" id="KW-1133">Transmembrane helix</keyword>
<dbReference type="InterPro" id="IPR011620">
    <property type="entry name" value="Sig_transdc_His_kinase_LytS_TM"/>
</dbReference>
<feature type="domain" description="Histidine kinase" evidence="15">
    <location>
        <begin position="286"/>
        <end position="493"/>
    </location>
</feature>
<dbReference type="SUPFAM" id="SSF47384">
    <property type="entry name" value="Homodimeric domain of signal transducing histidine kinase"/>
    <property type="match status" value="1"/>
</dbReference>
<dbReference type="SMART" id="SM00388">
    <property type="entry name" value="HisKA"/>
    <property type="match status" value="1"/>
</dbReference>
<evidence type="ECO:0000313" key="16">
    <source>
        <dbReference type="EMBL" id="MUG70547.1"/>
    </source>
</evidence>
<dbReference type="InterPro" id="IPR036890">
    <property type="entry name" value="HATPase_C_sf"/>
</dbReference>
<keyword evidence="6" id="KW-0808">Transferase</keyword>
<dbReference type="GO" id="GO:0005886">
    <property type="term" value="C:plasma membrane"/>
    <property type="evidence" value="ECO:0007669"/>
    <property type="project" value="UniProtKB-SubCell"/>
</dbReference>
<evidence type="ECO:0000256" key="9">
    <source>
        <dbReference type="ARBA" id="ARBA00022777"/>
    </source>
</evidence>
<reference evidence="16 17" key="1">
    <citation type="submission" date="2019-11" db="EMBL/GenBank/DDBJ databases">
        <title>Draft genome sequences of five Paenibacillus species of dairy origin.</title>
        <authorList>
            <person name="Olajide A.M."/>
            <person name="Chen S."/>
            <person name="Lapointe G."/>
        </authorList>
    </citation>
    <scope>NUCLEOTIDE SEQUENCE [LARGE SCALE GENOMIC DNA]</scope>
    <source>
        <strain evidence="16 17">2CS3</strain>
    </source>
</reference>
<evidence type="ECO:0000256" key="12">
    <source>
        <dbReference type="ARBA" id="ARBA00023012"/>
    </source>
</evidence>
<comment type="subcellular location">
    <subcellularLocation>
        <location evidence="2">Cell membrane</location>
        <topology evidence="2">Multi-pass membrane protein</topology>
    </subcellularLocation>
</comment>
<dbReference type="PROSITE" id="PS50109">
    <property type="entry name" value="HIS_KIN"/>
    <property type="match status" value="1"/>
</dbReference>
<feature type="transmembrane region" description="Helical" evidence="14">
    <location>
        <begin position="245"/>
        <end position="267"/>
    </location>
</feature>
<keyword evidence="12" id="KW-0902">Two-component regulatory system</keyword>
<keyword evidence="8" id="KW-0547">Nucleotide-binding</keyword>
<dbReference type="Proteomes" id="UP000450917">
    <property type="component" value="Unassembled WGS sequence"/>
</dbReference>
<dbReference type="Gene3D" id="3.30.565.10">
    <property type="entry name" value="Histidine kinase-like ATPase, C-terminal domain"/>
    <property type="match status" value="1"/>
</dbReference>
<dbReference type="EMBL" id="WNZX01000004">
    <property type="protein sequence ID" value="MUG70547.1"/>
    <property type="molecule type" value="Genomic_DNA"/>
</dbReference>
<dbReference type="InterPro" id="IPR005467">
    <property type="entry name" value="His_kinase_dom"/>
</dbReference>
<evidence type="ECO:0000256" key="3">
    <source>
        <dbReference type="ARBA" id="ARBA00012438"/>
    </source>
</evidence>
<dbReference type="GO" id="GO:0071555">
    <property type="term" value="P:cell wall organization"/>
    <property type="evidence" value="ECO:0007669"/>
    <property type="project" value="InterPro"/>
</dbReference>
<keyword evidence="5" id="KW-0597">Phosphoprotein</keyword>
<feature type="transmembrane region" description="Helical" evidence="14">
    <location>
        <begin position="205"/>
        <end position="225"/>
    </location>
</feature>
<evidence type="ECO:0000256" key="4">
    <source>
        <dbReference type="ARBA" id="ARBA00022475"/>
    </source>
</evidence>
<feature type="transmembrane region" description="Helical" evidence="14">
    <location>
        <begin position="175"/>
        <end position="193"/>
    </location>
</feature>
<evidence type="ECO:0000256" key="2">
    <source>
        <dbReference type="ARBA" id="ARBA00004651"/>
    </source>
</evidence>
<evidence type="ECO:0000256" key="11">
    <source>
        <dbReference type="ARBA" id="ARBA00022989"/>
    </source>
</evidence>
<comment type="caution">
    <text evidence="16">The sequence shown here is derived from an EMBL/GenBank/DDBJ whole genome shotgun (WGS) entry which is preliminary data.</text>
</comment>
<name>A0A7X2Z959_9BACL</name>
<dbReference type="AlphaFoldDB" id="A0A7X2Z959"/>
<accession>A0A7X2Z959</accession>
<keyword evidence="9 16" id="KW-0418">Kinase</keyword>
<keyword evidence="4" id="KW-1003">Cell membrane</keyword>
<evidence type="ECO:0000256" key="7">
    <source>
        <dbReference type="ARBA" id="ARBA00022692"/>
    </source>
</evidence>
<keyword evidence="13 14" id="KW-0472">Membrane</keyword>
<protein>
    <recommendedName>
        <fullName evidence="3">histidine kinase</fullName>
        <ecNumber evidence="3">2.7.13.3</ecNumber>
    </recommendedName>
</protein>
<dbReference type="PANTHER" id="PTHR43065:SF46">
    <property type="entry name" value="C4-DICARBOXYLATE TRANSPORT SENSOR PROTEIN DCTB"/>
    <property type="match status" value="1"/>
</dbReference>
<evidence type="ECO:0000256" key="1">
    <source>
        <dbReference type="ARBA" id="ARBA00000085"/>
    </source>
</evidence>
<feature type="transmembrane region" description="Helical" evidence="14">
    <location>
        <begin position="112"/>
        <end position="132"/>
    </location>
</feature>
<keyword evidence="7 14" id="KW-0812">Transmembrane</keyword>
<evidence type="ECO:0000256" key="5">
    <source>
        <dbReference type="ARBA" id="ARBA00022553"/>
    </source>
</evidence>
<organism evidence="16 17">
    <name type="scientific">Paenibacillus validus</name>
    <dbReference type="NCBI Taxonomy" id="44253"/>
    <lineage>
        <taxon>Bacteria</taxon>
        <taxon>Bacillati</taxon>
        <taxon>Bacillota</taxon>
        <taxon>Bacilli</taxon>
        <taxon>Bacillales</taxon>
        <taxon>Paenibacillaceae</taxon>
        <taxon>Paenibacillus</taxon>
    </lineage>
</organism>
<dbReference type="PANTHER" id="PTHR43065">
    <property type="entry name" value="SENSOR HISTIDINE KINASE"/>
    <property type="match status" value="1"/>
</dbReference>
<dbReference type="SUPFAM" id="SSF55874">
    <property type="entry name" value="ATPase domain of HSP90 chaperone/DNA topoisomerase II/histidine kinase"/>
    <property type="match status" value="1"/>
</dbReference>
<dbReference type="Pfam" id="PF02518">
    <property type="entry name" value="HATPase_c"/>
    <property type="match status" value="1"/>
</dbReference>
<dbReference type="GO" id="GO:0005524">
    <property type="term" value="F:ATP binding"/>
    <property type="evidence" value="ECO:0007669"/>
    <property type="project" value="UniProtKB-KW"/>
</dbReference>
<dbReference type="InterPro" id="IPR036097">
    <property type="entry name" value="HisK_dim/P_sf"/>
</dbReference>
<dbReference type="CDD" id="cd00082">
    <property type="entry name" value="HisKA"/>
    <property type="match status" value="1"/>
</dbReference>
<dbReference type="GO" id="GO:0000155">
    <property type="term" value="F:phosphorelay sensor kinase activity"/>
    <property type="evidence" value="ECO:0007669"/>
    <property type="project" value="InterPro"/>
</dbReference>
<dbReference type="InterPro" id="IPR004358">
    <property type="entry name" value="Sig_transdc_His_kin-like_C"/>
</dbReference>
<dbReference type="SMART" id="SM00387">
    <property type="entry name" value="HATPase_c"/>
    <property type="match status" value="1"/>
</dbReference>
<evidence type="ECO:0000256" key="6">
    <source>
        <dbReference type="ARBA" id="ARBA00022679"/>
    </source>
</evidence>